<dbReference type="SUPFAM" id="SSF81321">
    <property type="entry name" value="Family A G protein-coupled receptor-like"/>
    <property type="match status" value="1"/>
</dbReference>
<dbReference type="InterPro" id="IPR047130">
    <property type="entry name" value="7TM_GPCR_Srsx_nematod"/>
</dbReference>
<keyword evidence="4 5" id="KW-0472">Membrane</keyword>
<name>A0A6V7V5I5_MELEN</name>
<evidence type="ECO:0000259" key="6">
    <source>
        <dbReference type="PROSITE" id="PS50262"/>
    </source>
</evidence>
<evidence type="ECO:0000256" key="5">
    <source>
        <dbReference type="SAM" id="Phobius"/>
    </source>
</evidence>
<dbReference type="InterPro" id="IPR000276">
    <property type="entry name" value="GPCR_Rhodpsn"/>
</dbReference>
<reference evidence="7 8" key="1">
    <citation type="submission" date="2020-08" db="EMBL/GenBank/DDBJ databases">
        <authorList>
            <person name="Koutsovoulos G."/>
            <person name="Danchin GJ E."/>
        </authorList>
    </citation>
    <scope>NUCLEOTIDE SEQUENCE [LARGE SCALE GENOMIC DNA]</scope>
</reference>
<evidence type="ECO:0000256" key="4">
    <source>
        <dbReference type="ARBA" id="ARBA00023136"/>
    </source>
</evidence>
<feature type="transmembrane region" description="Helical" evidence="5">
    <location>
        <begin position="7"/>
        <end position="32"/>
    </location>
</feature>
<keyword evidence="2 5" id="KW-0812">Transmembrane</keyword>
<feature type="transmembrane region" description="Helical" evidence="5">
    <location>
        <begin position="115"/>
        <end position="138"/>
    </location>
</feature>
<dbReference type="InterPro" id="IPR017452">
    <property type="entry name" value="GPCR_Rhodpsn_7TM"/>
</dbReference>
<evidence type="ECO:0000313" key="7">
    <source>
        <dbReference type="EMBL" id="CAD2170244.1"/>
    </source>
</evidence>
<sequence>MFTFSIQFVIAVTGINFIPLKICFPLMALPFFFVQAQYLFYLALSIDRLLAVVFPIWHITNIQKSDQGFKIYLTTIIASILFYSTFTVTTGINLSFYQSPEKLVTCATQDPIPSFYFNIPLYINFLSLLFYILLWVVVHKKGITLSKTNNTRRMLKSILSVFFLEFFGWFGNALLRNVLTWLAVPELKLWFFMQIAGLFLVPALALYAPVIYKTSSIYGSAYYKCFGHRFPFSEENISSTVIQNKQAIVQISHRVQQTTQLNRNVYLGDK</sequence>
<dbReference type="SMART" id="SM01381">
    <property type="entry name" value="7TM_GPCR_Srsx"/>
    <property type="match status" value="1"/>
</dbReference>
<dbReference type="Pfam" id="PF10320">
    <property type="entry name" value="7TM_GPCR_Srsx"/>
    <property type="match status" value="1"/>
</dbReference>
<dbReference type="Gene3D" id="1.20.1070.10">
    <property type="entry name" value="Rhodopsin 7-helix transmembrane proteins"/>
    <property type="match status" value="1"/>
</dbReference>
<dbReference type="Proteomes" id="UP000580250">
    <property type="component" value="Unassembled WGS sequence"/>
</dbReference>
<keyword evidence="3 5" id="KW-1133">Transmembrane helix</keyword>
<evidence type="ECO:0000313" key="8">
    <source>
        <dbReference type="Proteomes" id="UP000580250"/>
    </source>
</evidence>
<comment type="subcellular location">
    <subcellularLocation>
        <location evidence="1">Membrane</location>
    </subcellularLocation>
</comment>
<dbReference type="GO" id="GO:0004930">
    <property type="term" value="F:G protein-coupled receptor activity"/>
    <property type="evidence" value="ECO:0007669"/>
    <property type="project" value="InterPro"/>
</dbReference>
<dbReference type="PANTHER" id="PTHR23360">
    <property type="entry name" value="G-PROTEIN COUPLED RECEPTORS FAMILY 1 PROFILE DOMAIN-CONTAINING PROTEIN-RELATED"/>
    <property type="match status" value="1"/>
</dbReference>
<feature type="transmembrane region" description="Helical" evidence="5">
    <location>
        <begin position="71"/>
        <end position="95"/>
    </location>
</feature>
<dbReference type="InterPro" id="IPR019424">
    <property type="entry name" value="7TM_GPCR_Srsx"/>
</dbReference>
<feature type="transmembrane region" description="Helical" evidence="5">
    <location>
        <begin position="158"/>
        <end position="179"/>
    </location>
</feature>
<feature type="transmembrane region" description="Helical" evidence="5">
    <location>
        <begin position="38"/>
        <end position="59"/>
    </location>
</feature>
<evidence type="ECO:0000256" key="2">
    <source>
        <dbReference type="ARBA" id="ARBA00022692"/>
    </source>
</evidence>
<feature type="domain" description="G-protein coupled receptors family 1 profile" evidence="6">
    <location>
        <begin position="1"/>
        <end position="212"/>
    </location>
</feature>
<evidence type="ECO:0000256" key="1">
    <source>
        <dbReference type="ARBA" id="ARBA00004370"/>
    </source>
</evidence>
<dbReference type="PANTHER" id="PTHR23360:SF5">
    <property type="entry name" value="G-PROTEIN COUPLED RECEPTORS FAMILY 1 PROFILE DOMAIN-CONTAINING PROTEIN"/>
    <property type="match status" value="1"/>
</dbReference>
<feature type="transmembrane region" description="Helical" evidence="5">
    <location>
        <begin position="191"/>
        <end position="212"/>
    </location>
</feature>
<comment type="caution">
    <text evidence="7">The sequence shown here is derived from an EMBL/GenBank/DDBJ whole genome shotgun (WGS) entry which is preliminary data.</text>
</comment>
<evidence type="ECO:0000256" key="3">
    <source>
        <dbReference type="ARBA" id="ARBA00022989"/>
    </source>
</evidence>
<organism evidence="7 8">
    <name type="scientific">Meloidogyne enterolobii</name>
    <name type="common">Root-knot nematode worm</name>
    <name type="synonym">Meloidogyne mayaguensis</name>
    <dbReference type="NCBI Taxonomy" id="390850"/>
    <lineage>
        <taxon>Eukaryota</taxon>
        <taxon>Metazoa</taxon>
        <taxon>Ecdysozoa</taxon>
        <taxon>Nematoda</taxon>
        <taxon>Chromadorea</taxon>
        <taxon>Rhabditida</taxon>
        <taxon>Tylenchina</taxon>
        <taxon>Tylenchomorpha</taxon>
        <taxon>Tylenchoidea</taxon>
        <taxon>Meloidogynidae</taxon>
        <taxon>Meloidogyninae</taxon>
        <taxon>Meloidogyne</taxon>
    </lineage>
</organism>
<dbReference type="GO" id="GO:0016020">
    <property type="term" value="C:membrane"/>
    <property type="evidence" value="ECO:0007669"/>
    <property type="project" value="UniProtKB-SubCell"/>
</dbReference>
<gene>
    <name evidence="7" type="ORF">MENT_LOCUS21634</name>
</gene>
<dbReference type="AlphaFoldDB" id="A0A6V7V5I5"/>
<accession>A0A6V7V5I5</accession>
<proteinExistence type="predicted"/>
<dbReference type="PROSITE" id="PS50262">
    <property type="entry name" value="G_PROTEIN_RECEP_F1_2"/>
    <property type="match status" value="1"/>
</dbReference>
<dbReference type="EMBL" id="CAJEWN010000165">
    <property type="protein sequence ID" value="CAD2170244.1"/>
    <property type="molecule type" value="Genomic_DNA"/>
</dbReference>
<protein>
    <recommendedName>
        <fullName evidence="6">G-protein coupled receptors family 1 profile domain-containing protein</fullName>
    </recommendedName>
</protein>